<dbReference type="Proteomes" id="UP000053989">
    <property type="component" value="Unassembled WGS sequence"/>
</dbReference>
<organism evidence="1 2">
    <name type="scientific">Scleroderma citrinum Foug A</name>
    <dbReference type="NCBI Taxonomy" id="1036808"/>
    <lineage>
        <taxon>Eukaryota</taxon>
        <taxon>Fungi</taxon>
        <taxon>Dikarya</taxon>
        <taxon>Basidiomycota</taxon>
        <taxon>Agaricomycotina</taxon>
        <taxon>Agaricomycetes</taxon>
        <taxon>Agaricomycetidae</taxon>
        <taxon>Boletales</taxon>
        <taxon>Sclerodermatineae</taxon>
        <taxon>Sclerodermataceae</taxon>
        <taxon>Scleroderma</taxon>
    </lineage>
</organism>
<evidence type="ECO:0000313" key="1">
    <source>
        <dbReference type="EMBL" id="KIM70247.1"/>
    </source>
</evidence>
<dbReference type="InParanoid" id="A0A0C3AZ32"/>
<reference evidence="1 2" key="1">
    <citation type="submission" date="2014-04" db="EMBL/GenBank/DDBJ databases">
        <authorList>
            <consortium name="DOE Joint Genome Institute"/>
            <person name="Kuo A."/>
            <person name="Kohler A."/>
            <person name="Nagy L.G."/>
            <person name="Floudas D."/>
            <person name="Copeland A."/>
            <person name="Barry K.W."/>
            <person name="Cichocki N."/>
            <person name="Veneault-Fourrey C."/>
            <person name="LaButti K."/>
            <person name="Lindquist E.A."/>
            <person name="Lipzen A."/>
            <person name="Lundell T."/>
            <person name="Morin E."/>
            <person name="Murat C."/>
            <person name="Sun H."/>
            <person name="Tunlid A."/>
            <person name="Henrissat B."/>
            <person name="Grigoriev I.V."/>
            <person name="Hibbett D.S."/>
            <person name="Martin F."/>
            <person name="Nordberg H.P."/>
            <person name="Cantor M.N."/>
            <person name="Hua S.X."/>
        </authorList>
    </citation>
    <scope>NUCLEOTIDE SEQUENCE [LARGE SCALE GENOMIC DNA]</scope>
    <source>
        <strain evidence="1 2">Foug A</strain>
    </source>
</reference>
<proteinExistence type="predicted"/>
<evidence type="ECO:0000313" key="2">
    <source>
        <dbReference type="Proteomes" id="UP000053989"/>
    </source>
</evidence>
<dbReference type="HOGENOM" id="CLU_3107742_0_0_1"/>
<sequence>MDIQRYTIGKLGAVVGSHEEACARGPGTRGFPAVKTDRKCVARRNSFGEST</sequence>
<dbReference type="EMBL" id="KN822005">
    <property type="protein sequence ID" value="KIM70247.1"/>
    <property type="molecule type" value="Genomic_DNA"/>
</dbReference>
<name>A0A0C3AZ32_9AGAM</name>
<reference evidence="2" key="2">
    <citation type="submission" date="2015-01" db="EMBL/GenBank/DDBJ databases">
        <title>Evolutionary Origins and Diversification of the Mycorrhizal Mutualists.</title>
        <authorList>
            <consortium name="DOE Joint Genome Institute"/>
            <consortium name="Mycorrhizal Genomics Consortium"/>
            <person name="Kohler A."/>
            <person name="Kuo A."/>
            <person name="Nagy L.G."/>
            <person name="Floudas D."/>
            <person name="Copeland A."/>
            <person name="Barry K.W."/>
            <person name="Cichocki N."/>
            <person name="Veneault-Fourrey C."/>
            <person name="LaButti K."/>
            <person name="Lindquist E.A."/>
            <person name="Lipzen A."/>
            <person name="Lundell T."/>
            <person name="Morin E."/>
            <person name="Murat C."/>
            <person name="Riley R."/>
            <person name="Ohm R."/>
            <person name="Sun H."/>
            <person name="Tunlid A."/>
            <person name="Henrissat B."/>
            <person name="Grigoriev I.V."/>
            <person name="Hibbett D.S."/>
            <person name="Martin F."/>
        </authorList>
    </citation>
    <scope>NUCLEOTIDE SEQUENCE [LARGE SCALE GENOMIC DNA]</scope>
    <source>
        <strain evidence="2">Foug A</strain>
    </source>
</reference>
<keyword evidence="2" id="KW-1185">Reference proteome</keyword>
<accession>A0A0C3AZ32</accession>
<gene>
    <name evidence="1" type="ORF">SCLCIDRAFT_1207560</name>
</gene>
<protein>
    <submittedName>
        <fullName evidence="1">Uncharacterized protein</fullName>
    </submittedName>
</protein>
<dbReference type="AlphaFoldDB" id="A0A0C3AZ32"/>